<keyword evidence="2" id="KW-1185">Reference proteome</keyword>
<evidence type="ECO:0000313" key="2">
    <source>
        <dbReference type="Proteomes" id="UP000265520"/>
    </source>
</evidence>
<protein>
    <submittedName>
        <fullName evidence="1">Uncharacterized protein</fullName>
    </submittedName>
</protein>
<feature type="non-terminal residue" evidence="1">
    <location>
        <position position="1"/>
    </location>
</feature>
<reference evidence="1 2" key="1">
    <citation type="journal article" date="2018" name="Front. Plant Sci.">
        <title>Red Clover (Trifolium pratense) and Zigzag Clover (T. medium) - A Picture of Genomic Similarities and Differences.</title>
        <authorList>
            <person name="Dluhosova J."/>
            <person name="Istvanek J."/>
            <person name="Nedelnik J."/>
            <person name="Repkova J."/>
        </authorList>
    </citation>
    <scope>NUCLEOTIDE SEQUENCE [LARGE SCALE GENOMIC DNA]</scope>
    <source>
        <strain evidence="2">cv. 10/8</strain>
        <tissue evidence="1">Leaf</tissue>
    </source>
</reference>
<dbReference type="EMBL" id="LXQA010186103">
    <property type="protein sequence ID" value="MCI31297.1"/>
    <property type="molecule type" value="Genomic_DNA"/>
</dbReference>
<name>A0A392R4Y2_9FABA</name>
<organism evidence="1 2">
    <name type="scientific">Trifolium medium</name>
    <dbReference type="NCBI Taxonomy" id="97028"/>
    <lineage>
        <taxon>Eukaryota</taxon>
        <taxon>Viridiplantae</taxon>
        <taxon>Streptophyta</taxon>
        <taxon>Embryophyta</taxon>
        <taxon>Tracheophyta</taxon>
        <taxon>Spermatophyta</taxon>
        <taxon>Magnoliopsida</taxon>
        <taxon>eudicotyledons</taxon>
        <taxon>Gunneridae</taxon>
        <taxon>Pentapetalae</taxon>
        <taxon>rosids</taxon>
        <taxon>fabids</taxon>
        <taxon>Fabales</taxon>
        <taxon>Fabaceae</taxon>
        <taxon>Papilionoideae</taxon>
        <taxon>50 kb inversion clade</taxon>
        <taxon>NPAAA clade</taxon>
        <taxon>Hologalegina</taxon>
        <taxon>IRL clade</taxon>
        <taxon>Trifolieae</taxon>
        <taxon>Trifolium</taxon>
    </lineage>
</organism>
<evidence type="ECO:0000313" key="1">
    <source>
        <dbReference type="EMBL" id="MCI31297.1"/>
    </source>
</evidence>
<dbReference type="Proteomes" id="UP000265520">
    <property type="component" value="Unassembled WGS sequence"/>
</dbReference>
<accession>A0A392R4Y2</accession>
<sequence>IQISPLESSVEQNSGAVCGEIPLRVFPNLLSQQFNRSILLRSKSETLMEEIHSPPPSVKSIALI</sequence>
<comment type="caution">
    <text evidence="1">The sequence shown here is derived from an EMBL/GenBank/DDBJ whole genome shotgun (WGS) entry which is preliminary data.</text>
</comment>
<dbReference type="AlphaFoldDB" id="A0A392R4Y2"/>
<proteinExistence type="predicted"/>